<gene>
    <name evidence="4" type="ORF">SAMN02745196_01210</name>
</gene>
<dbReference type="PANTHER" id="PTHR33221:SF4">
    <property type="entry name" value="HTH-TYPE TRANSCRIPTIONAL REPRESSOR NSRR"/>
    <property type="match status" value="1"/>
</dbReference>
<dbReference type="AlphaFoldDB" id="A0A1M5VCA9"/>
<dbReference type="Gene3D" id="1.10.10.10">
    <property type="entry name" value="Winged helix-like DNA-binding domain superfamily/Winged helix DNA-binding domain"/>
    <property type="match status" value="1"/>
</dbReference>
<dbReference type="Pfam" id="PF02082">
    <property type="entry name" value="Rrf2"/>
    <property type="match status" value="1"/>
</dbReference>
<dbReference type="InterPro" id="IPR000944">
    <property type="entry name" value="Tscrpt_reg_Rrf2"/>
</dbReference>
<dbReference type="InterPro" id="IPR036388">
    <property type="entry name" value="WH-like_DNA-bd_sf"/>
</dbReference>
<dbReference type="GO" id="GO:0003677">
    <property type="term" value="F:DNA binding"/>
    <property type="evidence" value="ECO:0007669"/>
    <property type="project" value="UniProtKB-KW"/>
</dbReference>
<dbReference type="SUPFAM" id="SSF46785">
    <property type="entry name" value="Winged helix' DNA-binding domain"/>
    <property type="match status" value="1"/>
</dbReference>
<evidence type="ECO:0000256" key="2">
    <source>
        <dbReference type="ARBA" id="ARBA00034078"/>
    </source>
</evidence>
<name>A0A1M5VCA9_9CLOT</name>
<keyword evidence="5" id="KW-1185">Reference proteome</keyword>
<evidence type="ECO:0000256" key="3">
    <source>
        <dbReference type="ARBA" id="ARBA00040173"/>
    </source>
</evidence>
<dbReference type="RefSeq" id="WP_072831063.1">
    <property type="nucleotide sequence ID" value="NZ_FQXP01000004.1"/>
</dbReference>
<evidence type="ECO:0000313" key="5">
    <source>
        <dbReference type="Proteomes" id="UP000184526"/>
    </source>
</evidence>
<proteinExistence type="predicted"/>
<dbReference type="OrthoDB" id="9808360at2"/>
<dbReference type="InterPro" id="IPR036390">
    <property type="entry name" value="WH_DNA-bd_sf"/>
</dbReference>
<dbReference type="NCBIfam" id="TIGR00738">
    <property type="entry name" value="rrf2_super"/>
    <property type="match status" value="1"/>
</dbReference>
<dbReference type="GO" id="GO:0005829">
    <property type="term" value="C:cytosol"/>
    <property type="evidence" value="ECO:0007669"/>
    <property type="project" value="TreeGrafter"/>
</dbReference>
<comment type="cofactor">
    <cofactor evidence="2">
        <name>[2Fe-2S] cluster</name>
        <dbReference type="ChEBI" id="CHEBI:190135"/>
    </cofactor>
</comment>
<evidence type="ECO:0000256" key="1">
    <source>
        <dbReference type="ARBA" id="ARBA00023125"/>
    </source>
</evidence>
<reference evidence="4 5" key="1">
    <citation type="submission" date="2016-11" db="EMBL/GenBank/DDBJ databases">
        <authorList>
            <person name="Jaros S."/>
            <person name="Januszkiewicz K."/>
            <person name="Wedrychowicz H."/>
        </authorList>
    </citation>
    <scope>NUCLEOTIDE SEQUENCE [LARGE SCALE GENOMIC DNA]</scope>
    <source>
        <strain evidence="4 5">DSM 3089</strain>
    </source>
</reference>
<evidence type="ECO:0000313" key="4">
    <source>
        <dbReference type="EMBL" id="SHH72543.1"/>
    </source>
</evidence>
<dbReference type="PANTHER" id="PTHR33221">
    <property type="entry name" value="WINGED HELIX-TURN-HELIX TRANSCRIPTIONAL REGULATOR, RRF2 FAMILY"/>
    <property type="match status" value="1"/>
</dbReference>
<sequence>MQLSKFTDYSFRTLIYLAKNVHKNCTVDELAKELDISKDHLKKVVHKLAKTDYIISTKGRNGGLKLGLDSGKINLGEVLKLTEENLNLVECMNESDSCPLMKDGCKLKGLISKSLKVFIKEMEQYTLEDIL</sequence>
<dbReference type="GO" id="GO:0003700">
    <property type="term" value="F:DNA-binding transcription factor activity"/>
    <property type="evidence" value="ECO:0007669"/>
    <property type="project" value="TreeGrafter"/>
</dbReference>
<organism evidence="4 5">
    <name type="scientific">Clostridium collagenovorans DSM 3089</name>
    <dbReference type="NCBI Taxonomy" id="1121306"/>
    <lineage>
        <taxon>Bacteria</taxon>
        <taxon>Bacillati</taxon>
        <taxon>Bacillota</taxon>
        <taxon>Clostridia</taxon>
        <taxon>Eubacteriales</taxon>
        <taxon>Clostridiaceae</taxon>
        <taxon>Clostridium</taxon>
    </lineage>
</organism>
<accession>A0A1M5VCA9</accession>
<dbReference type="PROSITE" id="PS51197">
    <property type="entry name" value="HTH_RRF2_2"/>
    <property type="match status" value="1"/>
</dbReference>
<dbReference type="Proteomes" id="UP000184526">
    <property type="component" value="Unassembled WGS sequence"/>
</dbReference>
<dbReference type="EMBL" id="FQXP01000004">
    <property type="protein sequence ID" value="SHH72543.1"/>
    <property type="molecule type" value="Genomic_DNA"/>
</dbReference>
<protein>
    <recommendedName>
        <fullName evidence="3">HTH-type transcriptional regulator NsrR</fullName>
    </recommendedName>
</protein>
<dbReference type="STRING" id="1121306.SAMN02745196_01210"/>
<keyword evidence="1" id="KW-0238">DNA-binding</keyword>